<gene>
    <name evidence="11" type="ORF">JF259_07230</name>
</gene>
<dbReference type="PIRSF" id="PIRSF006603">
    <property type="entry name" value="DinF"/>
    <property type="match status" value="1"/>
</dbReference>
<evidence type="ECO:0000256" key="8">
    <source>
        <dbReference type="ARBA" id="ARBA00023136"/>
    </source>
</evidence>
<dbReference type="GO" id="GO:0005886">
    <property type="term" value="C:plasma membrane"/>
    <property type="evidence" value="ECO:0007669"/>
    <property type="project" value="UniProtKB-SubCell"/>
</dbReference>
<feature type="transmembrane region" description="Helical" evidence="10">
    <location>
        <begin position="315"/>
        <end position="337"/>
    </location>
</feature>
<feature type="transmembrane region" description="Helical" evidence="10">
    <location>
        <begin position="12"/>
        <end position="33"/>
    </location>
</feature>
<keyword evidence="3" id="KW-0050">Antiport</keyword>
<evidence type="ECO:0000256" key="2">
    <source>
        <dbReference type="ARBA" id="ARBA00022448"/>
    </source>
</evidence>
<dbReference type="RefSeq" id="WP_199114641.1">
    <property type="nucleotide sequence ID" value="NZ_JAELVQ010000007.1"/>
</dbReference>
<organism evidence="11 12">
    <name type="scientific">Snuella sedimenti</name>
    <dbReference type="NCBI Taxonomy" id="2798802"/>
    <lineage>
        <taxon>Bacteria</taxon>
        <taxon>Pseudomonadati</taxon>
        <taxon>Bacteroidota</taxon>
        <taxon>Flavobacteriia</taxon>
        <taxon>Flavobacteriales</taxon>
        <taxon>Flavobacteriaceae</taxon>
        <taxon>Snuella</taxon>
    </lineage>
</organism>
<evidence type="ECO:0000256" key="5">
    <source>
        <dbReference type="ARBA" id="ARBA00022692"/>
    </source>
</evidence>
<evidence type="ECO:0000313" key="11">
    <source>
        <dbReference type="EMBL" id="MBJ6367876.1"/>
    </source>
</evidence>
<keyword evidence="2" id="KW-0813">Transport</keyword>
<feature type="transmembrane region" description="Helical" evidence="10">
    <location>
        <begin position="160"/>
        <end position="180"/>
    </location>
</feature>
<evidence type="ECO:0000313" key="12">
    <source>
        <dbReference type="Proteomes" id="UP000610931"/>
    </source>
</evidence>
<feature type="transmembrane region" description="Helical" evidence="10">
    <location>
        <begin position="186"/>
        <end position="210"/>
    </location>
</feature>
<dbReference type="Pfam" id="PF01554">
    <property type="entry name" value="MatE"/>
    <property type="match status" value="2"/>
</dbReference>
<dbReference type="EMBL" id="JAELVQ010000007">
    <property type="protein sequence ID" value="MBJ6367876.1"/>
    <property type="molecule type" value="Genomic_DNA"/>
</dbReference>
<dbReference type="Proteomes" id="UP000610931">
    <property type="component" value="Unassembled WGS sequence"/>
</dbReference>
<protein>
    <recommendedName>
        <fullName evidence="9">Multidrug-efflux transporter</fullName>
    </recommendedName>
</protein>
<dbReference type="PANTHER" id="PTHR43298:SF2">
    <property type="entry name" value="FMN_FAD EXPORTER YEEO-RELATED"/>
    <property type="match status" value="1"/>
</dbReference>
<name>A0A8J7IHD2_9FLAO</name>
<accession>A0A8J7IHD2</accession>
<dbReference type="CDD" id="cd13131">
    <property type="entry name" value="MATE_NorM_like"/>
    <property type="match status" value="1"/>
</dbReference>
<evidence type="ECO:0000256" key="9">
    <source>
        <dbReference type="ARBA" id="ARBA00031636"/>
    </source>
</evidence>
<evidence type="ECO:0000256" key="10">
    <source>
        <dbReference type="SAM" id="Phobius"/>
    </source>
</evidence>
<feature type="transmembrane region" description="Helical" evidence="10">
    <location>
        <begin position="277"/>
        <end position="295"/>
    </location>
</feature>
<evidence type="ECO:0000256" key="3">
    <source>
        <dbReference type="ARBA" id="ARBA00022449"/>
    </source>
</evidence>
<feature type="transmembrane region" description="Helical" evidence="10">
    <location>
        <begin position="53"/>
        <end position="74"/>
    </location>
</feature>
<dbReference type="InterPro" id="IPR048279">
    <property type="entry name" value="MdtK-like"/>
</dbReference>
<dbReference type="GO" id="GO:0042910">
    <property type="term" value="F:xenobiotic transmembrane transporter activity"/>
    <property type="evidence" value="ECO:0007669"/>
    <property type="project" value="InterPro"/>
</dbReference>
<reference evidence="11" key="1">
    <citation type="submission" date="2020-12" db="EMBL/GenBank/DDBJ databases">
        <title>Snuella sp. nov., isolated from sediment in Incheon.</title>
        <authorList>
            <person name="Kim W."/>
        </authorList>
    </citation>
    <scope>NUCLEOTIDE SEQUENCE</scope>
    <source>
        <strain evidence="11">CAU 1569</strain>
    </source>
</reference>
<proteinExistence type="predicted"/>
<feature type="transmembrane region" description="Helical" evidence="10">
    <location>
        <begin position="94"/>
        <end position="116"/>
    </location>
</feature>
<dbReference type="GO" id="GO:0006811">
    <property type="term" value="P:monoatomic ion transport"/>
    <property type="evidence" value="ECO:0007669"/>
    <property type="project" value="UniProtKB-KW"/>
</dbReference>
<evidence type="ECO:0000256" key="6">
    <source>
        <dbReference type="ARBA" id="ARBA00022989"/>
    </source>
</evidence>
<keyword evidence="12" id="KW-1185">Reference proteome</keyword>
<comment type="subcellular location">
    <subcellularLocation>
        <location evidence="1">Cell membrane</location>
        <topology evidence="1">Multi-pass membrane protein</topology>
    </subcellularLocation>
</comment>
<feature type="transmembrane region" description="Helical" evidence="10">
    <location>
        <begin position="128"/>
        <end position="148"/>
    </location>
</feature>
<keyword evidence="8 10" id="KW-0472">Membrane</keyword>
<sequence>MNLRDYTKEFKYNWQLASPVMLGMLGHTFVSFIDNIMVGQLGTAELAAVSLGNSFMFIAMSLGIGFSTAITPLIAEADAANNYLRGKSSFKHGLFLCTVLGVLLFIMILLAKPLMYLMKQPVEVVELAIPYLDLVAFSLIPLIIFQGFKQFSDGLSMTRLPMYATLLANIINVILNYVLIFGKFGFPQLGIVGAAYGTLVSRIVMVWYIWYLLKGKEKSKDYVTNIKIFVLDKLMLKKIINLGAPSAMQMFFEVAIFTAAVWLSGLLGKNPQAANQIALNLSSMTFMVAMGLSVASMIRVGNQKGLHNYTDLRRIAFSLFMLGTMLACCFAILFFAFHEELPKLYVDFDDAHNLADNTEVVNIASKLLIAAAIFQISDSIQVLVLGALRGLQDVKIPTFITFVSYWLVGFPISWFCGKESAFGSFGIWMGLLAGLTTAAILLYIRFNYLTKKLIVGSA</sequence>
<dbReference type="InterPro" id="IPR002528">
    <property type="entry name" value="MATE_fam"/>
</dbReference>
<dbReference type="NCBIfam" id="TIGR00797">
    <property type="entry name" value="matE"/>
    <property type="match status" value="1"/>
</dbReference>
<dbReference type="AlphaFoldDB" id="A0A8J7IHD2"/>
<feature type="transmembrane region" description="Helical" evidence="10">
    <location>
        <begin position="396"/>
        <end position="415"/>
    </location>
</feature>
<comment type="caution">
    <text evidence="11">The sequence shown here is derived from an EMBL/GenBank/DDBJ whole genome shotgun (WGS) entry which is preliminary data.</text>
</comment>
<evidence type="ECO:0000256" key="4">
    <source>
        <dbReference type="ARBA" id="ARBA00022475"/>
    </source>
</evidence>
<keyword evidence="6 10" id="KW-1133">Transmembrane helix</keyword>
<dbReference type="PANTHER" id="PTHR43298">
    <property type="entry name" value="MULTIDRUG RESISTANCE PROTEIN NORM-RELATED"/>
    <property type="match status" value="1"/>
</dbReference>
<evidence type="ECO:0000256" key="1">
    <source>
        <dbReference type="ARBA" id="ARBA00004651"/>
    </source>
</evidence>
<keyword evidence="7" id="KW-0406">Ion transport</keyword>
<evidence type="ECO:0000256" key="7">
    <source>
        <dbReference type="ARBA" id="ARBA00023065"/>
    </source>
</evidence>
<feature type="transmembrane region" description="Helical" evidence="10">
    <location>
        <begin position="421"/>
        <end position="444"/>
    </location>
</feature>
<dbReference type="InterPro" id="IPR050222">
    <property type="entry name" value="MATE_MdtK"/>
</dbReference>
<dbReference type="GO" id="GO:0015297">
    <property type="term" value="F:antiporter activity"/>
    <property type="evidence" value="ECO:0007669"/>
    <property type="project" value="UniProtKB-KW"/>
</dbReference>
<feature type="transmembrane region" description="Helical" evidence="10">
    <location>
        <begin position="242"/>
        <end position="265"/>
    </location>
</feature>
<keyword evidence="5 10" id="KW-0812">Transmembrane</keyword>
<keyword evidence="4" id="KW-1003">Cell membrane</keyword>